<dbReference type="EMBL" id="CP119313">
    <property type="protein sequence ID" value="WEK19183.1"/>
    <property type="molecule type" value="Genomic_DNA"/>
</dbReference>
<accession>A0AAJ5W8K3</accession>
<feature type="chain" id="PRO_5042585984" evidence="1">
    <location>
        <begin position="26"/>
        <end position="327"/>
    </location>
</feature>
<reference evidence="4" key="1">
    <citation type="submission" date="2023-03" db="EMBL/GenBank/DDBJ databases">
        <title>Andean soil-derived lignocellulolytic bacterial consortium as a source of novel taxa and putative plastic-active enzymes.</title>
        <authorList>
            <person name="Diaz-Garcia L."/>
            <person name="Chuvochina M."/>
            <person name="Feuerriegel G."/>
            <person name="Bunk B."/>
            <person name="Sproer C."/>
            <person name="Streit W.R."/>
            <person name="Rodriguez L.M."/>
            <person name="Overmann J."/>
            <person name="Jimenez D.J."/>
        </authorList>
    </citation>
    <scope>NUCLEOTIDE SEQUENCE</scope>
    <source>
        <strain evidence="4">MAG 3858</strain>
    </source>
</reference>
<dbReference type="InterPro" id="IPR036514">
    <property type="entry name" value="SGNH_hydro_sf"/>
</dbReference>
<dbReference type="NCBIfam" id="TIGR04183">
    <property type="entry name" value="Por_Secre_tail"/>
    <property type="match status" value="1"/>
</dbReference>
<evidence type="ECO:0000313" key="4">
    <source>
        <dbReference type="EMBL" id="WEK19183.1"/>
    </source>
</evidence>
<dbReference type="SUPFAM" id="SSF52266">
    <property type="entry name" value="SGNH hydrolase"/>
    <property type="match status" value="1"/>
</dbReference>
<evidence type="ECO:0000313" key="5">
    <source>
        <dbReference type="Proteomes" id="UP001214530"/>
    </source>
</evidence>
<evidence type="ECO:0000259" key="3">
    <source>
        <dbReference type="Pfam" id="PF18962"/>
    </source>
</evidence>
<dbReference type="InterPro" id="IPR013830">
    <property type="entry name" value="SGNH_hydro"/>
</dbReference>
<dbReference type="Gene3D" id="3.40.50.1110">
    <property type="entry name" value="SGNH hydrolase"/>
    <property type="match status" value="1"/>
</dbReference>
<protein>
    <submittedName>
        <fullName evidence="4">GDSL-type esterase/lipase family protein</fullName>
    </submittedName>
</protein>
<dbReference type="InterPro" id="IPR051532">
    <property type="entry name" value="Ester_Hydrolysis_Enzymes"/>
</dbReference>
<dbReference type="Pfam" id="PF13472">
    <property type="entry name" value="Lipase_GDSL_2"/>
    <property type="match status" value="1"/>
</dbReference>
<evidence type="ECO:0000259" key="2">
    <source>
        <dbReference type="Pfam" id="PF13472"/>
    </source>
</evidence>
<gene>
    <name evidence="4" type="ORF">P0Y49_20605</name>
</gene>
<dbReference type="GO" id="GO:0004622">
    <property type="term" value="F:phosphatidylcholine lysophospholipase activity"/>
    <property type="evidence" value="ECO:0007669"/>
    <property type="project" value="TreeGrafter"/>
</dbReference>
<evidence type="ECO:0000256" key="1">
    <source>
        <dbReference type="SAM" id="SignalP"/>
    </source>
</evidence>
<feature type="domain" description="Secretion system C-terminal sorting" evidence="3">
    <location>
        <begin position="249"/>
        <end position="325"/>
    </location>
</feature>
<proteinExistence type="predicted"/>
<dbReference type="PANTHER" id="PTHR30383:SF5">
    <property type="entry name" value="SGNH HYDROLASE-TYPE ESTERASE DOMAIN-CONTAINING PROTEIN"/>
    <property type="match status" value="1"/>
</dbReference>
<dbReference type="AlphaFoldDB" id="A0AAJ5W8K3"/>
<feature type="signal peptide" evidence="1">
    <location>
        <begin position="1"/>
        <end position="25"/>
    </location>
</feature>
<name>A0AAJ5W8K3_9SPHI</name>
<dbReference type="InterPro" id="IPR026444">
    <property type="entry name" value="Secre_tail"/>
</dbReference>
<sequence length="327" mass="36159">MGVYNMIRGFGLACLFTLLSFVCFAQGRPPVCGPFAQFYNKDSINIVTFGASTVQGVPAPLNFQGPLKSFLENCYKGKPIVITNYGIAGETTTEGLNRFDVAIANQSGFLLILMGANDAVQIADGKARVSTTIANMREMVTRAKNHNLTVIIGTLQYFVEPPGKGSDARLAQRRNRVIDQINAAYASLTKELNIGLADFNAVIGRNKQLYSDDIHPNARGYHVLAFVFFDAINQMISERFQAAGVLQNYPNPANAFTKLRFNLSSAAAVKVSLYNVMGQRIGVVFDDYRNAGYHEEEISTLQYSPGMYFLVFEMLDLRFTKKIVIVH</sequence>
<organism evidence="4 5">
    <name type="scientific">Candidatus Pedobacter colombiensis</name>
    <dbReference type="NCBI Taxonomy" id="3121371"/>
    <lineage>
        <taxon>Bacteria</taxon>
        <taxon>Pseudomonadati</taxon>
        <taxon>Bacteroidota</taxon>
        <taxon>Sphingobacteriia</taxon>
        <taxon>Sphingobacteriales</taxon>
        <taxon>Sphingobacteriaceae</taxon>
        <taxon>Pedobacter</taxon>
    </lineage>
</organism>
<dbReference type="Pfam" id="PF18962">
    <property type="entry name" value="Por_Secre_tail"/>
    <property type="match status" value="1"/>
</dbReference>
<keyword evidence="1" id="KW-0732">Signal</keyword>
<feature type="domain" description="SGNH hydrolase-type esterase" evidence="2">
    <location>
        <begin position="49"/>
        <end position="222"/>
    </location>
</feature>
<dbReference type="Proteomes" id="UP001214530">
    <property type="component" value="Chromosome"/>
</dbReference>
<dbReference type="PANTHER" id="PTHR30383">
    <property type="entry name" value="THIOESTERASE 1/PROTEASE 1/LYSOPHOSPHOLIPASE L1"/>
    <property type="match status" value="1"/>
</dbReference>